<sequence>MHKFASLLLLSGLIGAQAQSARQVTFKNSCKKDIWFYPTTGAIGDCSAGCPTGTSCNEANSICYYDNPKPNNGNYRIPAGGNNVVVYPFYDNSAAAVWNGNWGFCEDGMTCNQNATTCDSAGCGVASGPYGIAEVNLIKNGSDYYDLSNIAGVSIPMSITPDNVPSTSTNAADPYTCGSPGSVTPSAGLGASTWDFNVPSVEYQWVTAGNGSAKTCSADTDCSSGEACGLVYDSGKFDMTCGTLSGFWTGGAVCAVDGGTTYMNCSAALTNGPYTGTNAAFYGCGDTSGSCYQPAADKNCCGCANWQDVFNTTLVPSSTIKCNNTSPAWAEIVQPTLQYIKEGCPNCYTFPYDDMSSTFTCKTIVDNYNVQNYTVELFNCPL</sequence>
<proteinExistence type="predicted"/>
<accession>A0A166FB50</accession>
<organism evidence="2 3">
    <name type="scientific">Athelia psychrophila</name>
    <dbReference type="NCBI Taxonomy" id="1759441"/>
    <lineage>
        <taxon>Eukaryota</taxon>
        <taxon>Fungi</taxon>
        <taxon>Dikarya</taxon>
        <taxon>Basidiomycota</taxon>
        <taxon>Agaricomycotina</taxon>
        <taxon>Agaricomycetes</taxon>
        <taxon>Agaricomycetidae</taxon>
        <taxon>Atheliales</taxon>
        <taxon>Atheliaceae</taxon>
        <taxon>Athelia</taxon>
    </lineage>
</organism>
<dbReference type="AlphaFoldDB" id="A0A166FB50"/>
<dbReference type="InterPro" id="IPR037176">
    <property type="entry name" value="Osmotin/thaumatin-like_sf"/>
</dbReference>
<evidence type="ECO:0008006" key="4">
    <source>
        <dbReference type="Google" id="ProtNLM"/>
    </source>
</evidence>
<evidence type="ECO:0000256" key="1">
    <source>
        <dbReference type="SAM" id="SignalP"/>
    </source>
</evidence>
<dbReference type="Gene3D" id="2.60.110.10">
    <property type="entry name" value="Thaumatin"/>
    <property type="match status" value="2"/>
</dbReference>
<dbReference type="EMBL" id="KV417591">
    <property type="protein sequence ID" value="KZP16616.1"/>
    <property type="molecule type" value="Genomic_DNA"/>
</dbReference>
<keyword evidence="3" id="KW-1185">Reference proteome</keyword>
<dbReference type="PROSITE" id="PS51367">
    <property type="entry name" value="THAUMATIN_2"/>
    <property type="match status" value="1"/>
</dbReference>
<keyword evidence="1" id="KW-0732">Signal</keyword>
<feature type="chain" id="PRO_5007873182" description="Osmotin, thaumatin-like protein" evidence="1">
    <location>
        <begin position="19"/>
        <end position="382"/>
    </location>
</feature>
<protein>
    <recommendedName>
        <fullName evidence="4">Osmotin, thaumatin-like protein</fullName>
    </recommendedName>
</protein>
<name>A0A166FB50_9AGAM</name>
<gene>
    <name evidence="2" type="ORF">FIBSPDRAFT_957860</name>
</gene>
<feature type="signal peptide" evidence="1">
    <location>
        <begin position="1"/>
        <end position="18"/>
    </location>
</feature>
<reference evidence="2 3" key="1">
    <citation type="journal article" date="2016" name="Mol. Biol. Evol.">
        <title>Comparative Genomics of Early-Diverging Mushroom-Forming Fungi Provides Insights into the Origins of Lignocellulose Decay Capabilities.</title>
        <authorList>
            <person name="Nagy L.G."/>
            <person name="Riley R."/>
            <person name="Tritt A."/>
            <person name="Adam C."/>
            <person name="Daum C."/>
            <person name="Floudas D."/>
            <person name="Sun H."/>
            <person name="Yadav J.S."/>
            <person name="Pangilinan J."/>
            <person name="Larsson K.H."/>
            <person name="Matsuura K."/>
            <person name="Barry K."/>
            <person name="Labutti K."/>
            <person name="Kuo R."/>
            <person name="Ohm R.A."/>
            <person name="Bhattacharya S.S."/>
            <person name="Shirouzu T."/>
            <person name="Yoshinaga Y."/>
            <person name="Martin F.M."/>
            <person name="Grigoriev I.V."/>
            <person name="Hibbett D.S."/>
        </authorList>
    </citation>
    <scope>NUCLEOTIDE SEQUENCE [LARGE SCALE GENOMIC DNA]</scope>
    <source>
        <strain evidence="2 3">CBS 109695</strain>
    </source>
</reference>
<dbReference type="Proteomes" id="UP000076532">
    <property type="component" value="Unassembled WGS sequence"/>
</dbReference>
<dbReference type="OrthoDB" id="430315at2759"/>
<evidence type="ECO:0000313" key="2">
    <source>
        <dbReference type="EMBL" id="KZP16616.1"/>
    </source>
</evidence>
<evidence type="ECO:0000313" key="3">
    <source>
        <dbReference type="Proteomes" id="UP000076532"/>
    </source>
</evidence>
<dbReference type="InterPro" id="IPR001938">
    <property type="entry name" value="Thaumatin"/>
</dbReference>